<dbReference type="OrthoDB" id="4851360at2759"/>
<dbReference type="Gene3D" id="3.40.50.300">
    <property type="entry name" value="P-loop containing nucleotide triphosphate hydrolases"/>
    <property type="match status" value="1"/>
</dbReference>
<dbReference type="SMART" id="SM00028">
    <property type="entry name" value="TPR"/>
    <property type="match status" value="9"/>
</dbReference>
<dbReference type="InParanoid" id="A0A7J6IRC9"/>
<dbReference type="InterPro" id="IPR027417">
    <property type="entry name" value="P-loop_NTPase"/>
</dbReference>
<dbReference type="Proteomes" id="UP000011096">
    <property type="component" value="Unassembled WGS sequence"/>
</dbReference>
<dbReference type="Pfam" id="PF13374">
    <property type="entry name" value="TPR_10"/>
    <property type="match status" value="2"/>
</dbReference>
<evidence type="ECO:0000313" key="3">
    <source>
        <dbReference type="Proteomes" id="UP000011096"/>
    </source>
</evidence>
<dbReference type="Gene3D" id="1.25.40.10">
    <property type="entry name" value="Tetratricopeptide repeat domain"/>
    <property type="match status" value="3"/>
</dbReference>
<evidence type="ECO:0000313" key="2">
    <source>
        <dbReference type="EMBL" id="KAF4479001.1"/>
    </source>
</evidence>
<dbReference type="InterPro" id="IPR011990">
    <property type="entry name" value="TPR-like_helical_dom_sf"/>
</dbReference>
<gene>
    <name evidence="2" type="primary">NPHP3-0</name>
    <name evidence="2" type="ORF">CGGC5_v011648</name>
</gene>
<proteinExistence type="predicted"/>
<dbReference type="InterPro" id="IPR019734">
    <property type="entry name" value="TPR_rpt"/>
</dbReference>
<organism evidence="2 3">
    <name type="scientific">Colletotrichum fructicola (strain Nara gc5)</name>
    <name type="common">Anthracnose fungus</name>
    <name type="synonym">Colletotrichum gloeosporioides (strain Nara gc5)</name>
    <dbReference type="NCBI Taxonomy" id="1213859"/>
    <lineage>
        <taxon>Eukaryota</taxon>
        <taxon>Fungi</taxon>
        <taxon>Dikarya</taxon>
        <taxon>Ascomycota</taxon>
        <taxon>Pezizomycotina</taxon>
        <taxon>Sordariomycetes</taxon>
        <taxon>Hypocreomycetidae</taxon>
        <taxon>Glomerellales</taxon>
        <taxon>Glomerellaceae</taxon>
        <taxon>Colletotrichum</taxon>
        <taxon>Colletotrichum gloeosporioides species complex</taxon>
    </lineage>
</organism>
<reference evidence="2 3" key="1">
    <citation type="submission" date="2012-08" db="EMBL/GenBank/DDBJ databases">
        <authorList>
            <person name="Gan P.H.P."/>
            <person name="Ikeda K."/>
            <person name="Irieda H."/>
            <person name="Narusaka M."/>
            <person name="O'Connell R.J."/>
            <person name="Narusaka Y."/>
            <person name="Takano Y."/>
            <person name="Kubo Y."/>
            <person name="Shirasu K."/>
        </authorList>
    </citation>
    <scope>NUCLEOTIDE SEQUENCE [LARGE SCALE GENOMIC DNA]</scope>
    <source>
        <strain evidence="2 3">Nara gc5</strain>
    </source>
</reference>
<dbReference type="RefSeq" id="XP_066007906.1">
    <property type="nucleotide sequence ID" value="XM_066152559.1"/>
</dbReference>
<name>A0A7J6IRC9_COLFN</name>
<dbReference type="SUPFAM" id="SSF48452">
    <property type="entry name" value="TPR-like"/>
    <property type="match status" value="2"/>
</dbReference>
<comment type="caution">
    <text evidence="2">The sequence shown here is derived from an EMBL/GenBank/DDBJ whole genome shotgun (WGS) entry which is preliminary data.</text>
</comment>
<feature type="compositionally biased region" description="Polar residues" evidence="1">
    <location>
        <begin position="1"/>
        <end position="13"/>
    </location>
</feature>
<dbReference type="InterPro" id="IPR053137">
    <property type="entry name" value="NLR-like"/>
</dbReference>
<feature type="region of interest" description="Disordered" evidence="1">
    <location>
        <begin position="1"/>
        <end position="23"/>
    </location>
</feature>
<reference evidence="2 3" key="2">
    <citation type="submission" date="2020-04" db="EMBL/GenBank/DDBJ databases">
        <title>Genome sequencing and assembly of multiple isolates from the Colletotrichum gloeosporioides species complex.</title>
        <authorList>
            <person name="Gan P."/>
            <person name="Shirasu K."/>
        </authorList>
    </citation>
    <scope>NUCLEOTIDE SEQUENCE [LARGE SCALE GENOMIC DNA]</scope>
    <source>
        <strain evidence="2 3">Nara gc5</strain>
    </source>
</reference>
<protein>
    <submittedName>
        <fullName evidence="2">Nephrocystin-3</fullName>
    </submittedName>
</protein>
<keyword evidence="3" id="KW-1185">Reference proteome</keyword>
<evidence type="ECO:0000256" key="1">
    <source>
        <dbReference type="SAM" id="MobiDB-lite"/>
    </source>
</evidence>
<dbReference type="EMBL" id="ANPB02000007">
    <property type="protein sequence ID" value="KAF4479001.1"/>
    <property type="molecule type" value="Genomic_DNA"/>
</dbReference>
<feature type="region of interest" description="Disordered" evidence="1">
    <location>
        <begin position="359"/>
        <end position="393"/>
    </location>
</feature>
<dbReference type="GeneID" id="90980167"/>
<dbReference type="PANTHER" id="PTHR46082:SF11">
    <property type="entry name" value="AAA+ ATPASE DOMAIN-CONTAINING PROTEIN-RELATED"/>
    <property type="match status" value="1"/>
</dbReference>
<accession>A0A7J6IRC9</accession>
<dbReference type="PANTHER" id="PTHR46082">
    <property type="entry name" value="ATP/GTP-BINDING PROTEIN-RELATED"/>
    <property type="match status" value="1"/>
</dbReference>
<dbReference type="AlphaFoldDB" id="A0A7J6IRC9"/>
<sequence>MIGNPSTSSMDPSTHQRDITGNRFGDGAYVHQGDVHGSVHYHAPDVPATAKVAIRVLPFPRNEDVVIREDIFSEIERLLPFGGRGQTAALCGLGGTGKTQIALEYAYRRCANDTCSIFWVHADNETTFVQDYKGIAGRLGVADNLDGEALLTAVRYRIETEADWVLILDNADDLGLFGVGQPPAVQPSTDQSFYLDQFIPKGPSGTVLWTSRDKQIEGSLVGPRRAIDVARMTEDEAQTLLGRVRNSAVNEKEANDSRTLLAKLDWLPLAISQAAAYMRRTETSIPAYLSKLKKRKVLQRSEADPHRRSHVSNSVLQTWKISIEHIRRENKMAYNILHILAFLDGQNIPWEIVKKAGQFEGGTQHNDSRRSGNSTDDDTSEGDTSGSDSEGDEDVLHAVTRLFDEKALKLRRDVLGEKHPDTIDSMALLATTYHSQGRYDEAEKISVEVLELRRDVLGEKHPDTIWSMASLAATYHSQGRYDEAEKIKVEVLELRRDVLGEKHPDTIDSMAELATTYHSQGRYDEDEKISVEVLELRRDVLGEKHPDTIWSMASLAATYHSQGRYDEAEKIKVEVLELRRDVLGEKHPDTIDSMASLAATYHSQGRYDEAEKIKVEVLELRRDVLGEKHPDTIDSMAELATTYHSQGRYDEDEKISVEVLELRRDVLGEKHPDTIDSMASLATTYHSQGRYDEAEKISVEVLELRRDVLGEKHPDTIWSMASLATTYHSQGRYDEDEKISVEVLELRRDVLGEKHPDTIDSMASLAATYHNQGRYDEAEKMKVEVLELRRDVLGVKHPDTIWSMASLATTYHSQGRYDEAEKISVEVLELQRDVS</sequence>
<dbReference type="Pfam" id="PF13424">
    <property type="entry name" value="TPR_12"/>
    <property type="match status" value="4"/>
</dbReference>
<dbReference type="SUPFAM" id="SSF52540">
    <property type="entry name" value="P-loop containing nucleoside triphosphate hydrolases"/>
    <property type="match status" value="1"/>
</dbReference>